<organism evidence="2">
    <name type="scientific">Tupanvirus soda lake</name>
    <dbReference type="NCBI Taxonomy" id="2126985"/>
    <lineage>
        <taxon>Viruses</taxon>
        <taxon>Varidnaviria</taxon>
        <taxon>Bamfordvirae</taxon>
        <taxon>Nucleocytoviricota</taxon>
        <taxon>Megaviricetes</taxon>
        <taxon>Imitervirales</taxon>
        <taxon>Mimiviridae</taxon>
        <taxon>Megamimivirinae</taxon>
        <taxon>Tupanvirus</taxon>
        <taxon>Tupanvirus salinum</taxon>
    </lineage>
</organism>
<reference evidence="2" key="1">
    <citation type="submission" date="2017-01" db="EMBL/GenBank/DDBJ databases">
        <authorList>
            <person name="Assis F.L."/>
            <person name="Abrahao J.S."/>
            <person name="Silva L."/>
            <person name="Khalil J.B."/>
            <person name="Rodrigues R."/>
            <person name="Silva L.S."/>
            <person name="Arantes T."/>
            <person name="Boratto P."/>
            <person name="Andrade M."/>
            <person name="Kroon E.G."/>
            <person name="Ribeiro B."/>
            <person name="Bergier I."/>
            <person name="Seligmann H."/>
            <person name="Ghigo E."/>
            <person name="Colson P."/>
            <person name="Levasseur A."/>
            <person name="Raoult D."/>
            <person name="Scola B.L."/>
        </authorList>
    </citation>
    <scope>NUCLEOTIDE SEQUENCE</scope>
    <source>
        <strain evidence="2">Soda lake</strain>
    </source>
</reference>
<keyword evidence="1" id="KW-0472">Membrane</keyword>
<dbReference type="GeneID" id="80518244"/>
<dbReference type="KEGG" id="vg:80518244"/>
<dbReference type="Gene3D" id="1.20.58.60">
    <property type="match status" value="1"/>
</dbReference>
<keyword evidence="1" id="KW-1133">Transmembrane helix</keyword>
<protein>
    <submittedName>
        <fullName evidence="2">Putative orfan</fullName>
    </submittedName>
</protein>
<proteinExistence type="predicted"/>
<keyword evidence="1" id="KW-0812">Transmembrane</keyword>
<dbReference type="EMBL" id="KY523104">
    <property type="protein sequence ID" value="QKU34829.1"/>
    <property type="molecule type" value="Genomic_DNA"/>
</dbReference>
<sequence length="295" mass="33700">MESFDITNIQNDFIYKLVDYYLDEISTEPSENIMQSIANLVDTIMSFYMLAQKSGVIDVANSRRMLSLKLGKFPSEDIILDQCQQLNNEFEELEKFLVDNANTIKQNIIEDNSNSSNNTKLDCGLPEIEELLKNHEKFMSEVSKQSSDIRSIDNNSLVISDTKKLTNETSDINANITPIEVIQKITALENKLKENIEISEHTLKNKFGKNQNIISQSAIESMAKNNITTDTNSLNTDEKLLIKRYAQECSITSTERHMNKLDEAFKKLYSRFNTPLINLIIAVIILKITTFLFGF</sequence>
<dbReference type="RefSeq" id="YP_010781480.1">
    <property type="nucleotide sequence ID" value="NC_075039.1"/>
</dbReference>
<reference evidence="2" key="2">
    <citation type="journal article" date="2018" name="Nat. Commun.">
        <title>Tailed giant Tupanvirus possesses the most complete translational apparatus of the known virosphere.</title>
        <authorList>
            <person name="Abrahao J."/>
            <person name="Silva L."/>
            <person name="Silva L.S."/>
            <person name="Khalil J.Y.B."/>
            <person name="Rodrigues R."/>
            <person name="Arantes T."/>
            <person name="Assis F."/>
            <person name="Boratto P."/>
            <person name="Andrade M."/>
            <person name="Kroon E.G."/>
            <person name="Ribeiro B."/>
            <person name="Bergier I."/>
            <person name="Seligmann H."/>
            <person name="Ghigo E."/>
            <person name="Colson P."/>
            <person name="Levasseur A."/>
            <person name="Kroemer G."/>
            <person name="Raoult D."/>
            <person name="La Scola B."/>
        </authorList>
    </citation>
    <scope>NUCLEOTIDE SEQUENCE [LARGE SCALE GENOMIC DNA]</scope>
    <source>
        <strain evidence="2">Soda lake</strain>
    </source>
</reference>
<evidence type="ECO:0000313" key="2">
    <source>
        <dbReference type="EMBL" id="QKU34829.1"/>
    </source>
</evidence>
<name>A0A6N1NIS2_9VIRU</name>
<evidence type="ECO:0000256" key="1">
    <source>
        <dbReference type="SAM" id="Phobius"/>
    </source>
</evidence>
<feature type="transmembrane region" description="Helical" evidence="1">
    <location>
        <begin position="276"/>
        <end position="294"/>
    </location>
</feature>
<accession>A0A6N1NIS2</accession>